<evidence type="ECO:0000313" key="1">
    <source>
        <dbReference type="EMBL" id="CAB3767437.1"/>
    </source>
</evidence>
<dbReference type="EMBL" id="CADIKF010000051">
    <property type="protein sequence ID" value="CAB3767437.1"/>
    <property type="molecule type" value="Genomic_DNA"/>
</dbReference>
<name>A0A6J5ENY6_9BURK</name>
<proteinExistence type="predicted"/>
<dbReference type="RefSeq" id="WP_175114216.1">
    <property type="nucleotide sequence ID" value="NZ_CADIKF010000051.1"/>
</dbReference>
<accession>A0A6J5ENY6</accession>
<dbReference type="Proteomes" id="UP000494329">
    <property type="component" value="Unassembled WGS sequence"/>
</dbReference>
<protein>
    <recommendedName>
        <fullName evidence="3">Replication-associated protein G2P N-terminal domain-containing protein</fullName>
    </recommendedName>
</protein>
<evidence type="ECO:0000313" key="2">
    <source>
        <dbReference type="Proteomes" id="UP000494329"/>
    </source>
</evidence>
<sequence>MNSPVLDKLSVVLPYATRTDYNNHERLINALLPNIEALVAEGTLVKLPHSRRGYQHVFQTHVGNPFGHRPILRIGSQNPTVCKGAIAFTLNPARYYSAELSTFHSILCRVLGNHAPAVLRAAQLQAIHSALDIQDLEVNSLLVSNKRSRNFETYSTVGDADIPGRTSGMYFGKLGSASRTCVYEKHTEQKYRQVEAMKAAKTEQEEERILGIYQRLLDGKPVTRVECRWDKLNGLPLYLAHTMPNRFAMLDFRYIDLKPFDQSKEIGRELLLEAKLFISHVRAVGIDKALEDYRPSRTMHTRVKRLWDKSEIKLCDPVTAFNDTIDALEELPFFPREAFENPNQ</sequence>
<keyword evidence="2" id="KW-1185">Reference proteome</keyword>
<dbReference type="AlphaFoldDB" id="A0A6J5ENY6"/>
<evidence type="ECO:0008006" key="3">
    <source>
        <dbReference type="Google" id="ProtNLM"/>
    </source>
</evidence>
<gene>
    <name evidence="1" type="ORF">LMG29739_05072</name>
</gene>
<organism evidence="1 2">
    <name type="scientific">Paraburkholderia solisilvae</name>
    <dbReference type="NCBI Taxonomy" id="624376"/>
    <lineage>
        <taxon>Bacteria</taxon>
        <taxon>Pseudomonadati</taxon>
        <taxon>Pseudomonadota</taxon>
        <taxon>Betaproteobacteria</taxon>
        <taxon>Burkholderiales</taxon>
        <taxon>Burkholderiaceae</taxon>
        <taxon>Paraburkholderia</taxon>
    </lineage>
</organism>
<reference evidence="1 2" key="1">
    <citation type="submission" date="2020-04" db="EMBL/GenBank/DDBJ databases">
        <authorList>
            <person name="De Canck E."/>
        </authorList>
    </citation>
    <scope>NUCLEOTIDE SEQUENCE [LARGE SCALE GENOMIC DNA]</scope>
    <source>
        <strain evidence="1 2">LMG 29739</strain>
    </source>
</reference>